<keyword evidence="1" id="KW-0812">Transmembrane</keyword>
<dbReference type="EMBL" id="CP056069">
    <property type="protein sequence ID" value="UKK00398.2"/>
    <property type="molecule type" value="Genomic_DNA"/>
</dbReference>
<feature type="transmembrane region" description="Helical" evidence="1">
    <location>
        <begin position="106"/>
        <end position="126"/>
    </location>
</feature>
<evidence type="ECO:0000256" key="1">
    <source>
        <dbReference type="SAM" id="Phobius"/>
    </source>
</evidence>
<feature type="transmembrane region" description="Helical" evidence="1">
    <location>
        <begin position="133"/>
        <end position="152"/>
    </location>
</feature>
<reference evidence="2" key="1">
    <citation type="submission" date="2022-07" db="EMBL/GenBank/DDBJ databases">
        <title>Evaluation of T. orientalis genome assembly methods using nanopore sequencing and analysis of variation between genomes.</title>
        <authorList>
            <person name="Yam J."/>
            <person name="Micallef M.L."/>
            <person name="Liu M."/>
            <person name="Djordjevic S.P."/>
            <person name="Bogema D.R."/>
            <person name="Jenkins C."/>
        </authorList>
    </citation>
    <scope>NUCLEOTIDE SEQUENCE</scope>
    <source>
        <strain evidence="2">Goon Nure</strain>
    </source>
</reference>
<feature type="transmembrane region" description="Helical" evidence="1">
    <location>
        <begin position="158"/>
        <end position="180"/>
    </location>
</feature>
<feature type="transmembrane region" description="Helical" evidence="1">
    <location>
        <begin position="192"/>
        <end position="214"/>
    </location>
</feature>
<dbReference type="AlphaFoldDB" id="A0A976QU03"/>
<evidence type="ECO:0000313" key="3">
    <source>
        <dbReference type="Proteomes" id="UP000244811"/>
    </source>
</evidence>
<feature type="transmembrane region" description="Helical" evidence="1">
    <location>
        <begin position="399"/>
        <end position="424"/>
    </location>
</feature>
<keyword evidence="1" id="KW-1133">Transmembrane helix</keyword>
<feature type="transmembrane region" description="Helical" evidence="1">
    <location>
        <begin position="326"/>
        <end position="345"/>
    </location>
</feature>
<evidence type="ECO:0000313" key="2">
    <source>
        <dbReference type="EMBL" id="UKK00398.2"/>
    </source>
</evidence>
<feature type="transmembrane region" description="Helical" evidence="1">
    <location>
        <begin position="297"/>
        <end position="319"/>
    </location>
</feature>
<gene>
    <name evidence="2" type="ORF">MACK_000470</name>
</gene>
<feature type="transmembrane region" description="Helical" evidence="1">
    <location>
        <begin position="357"/>
        <end position="378"/>
    </location>
</feature>
<feature type="transmembrane region" description="Helical" evidence="1">
    <location>
        <begin position="69"/>
        <end position="86"/>
    </location>
</feature>
<keyword evidence="1" id="KW-0472">Membrane</keyword>
<accession>A0A976QU03</accession>
<dbReference type="Proteomes" id="UP000244811">
    <property type="component" value="Chromosome 1"/>
</dbReference>
<sequence length="508" mass="58424">MTEDNKSGTPNPCGHNDVNCRLLISFVSLSSYFLFHMVDINSRHVAVAFNIPVHNTGIYFDKLYSIKTVLVLVGSVLEYAIFQAAGADTNPDDLNSGMRVRRYLNIIAYFFIFASRLSILIALFISKNKAFHFYVLISVETFFYSPFGQSYLALCAQYVSIVSSFFHLTRFFILGIQFILDLLWYDNPMLMLRVMFFICSLFTGISFFLLYHFYFNIKDDHFKPIPKKEAEKNKYPGDKRGESLMGKLINGSNSDTEDDKSESQELPVTSDCVSSLCQACMKRIGNDDLGCLISPMLMNYLICFVKDFLFPGTLPYALLERDKCHAINMLIPIFCGTGSLFFVLLDNLTDYLSCWSWYLDLIWITFIPLPIIYVYAFLAIHSRVPSAIAIRNSRPRVMAMTLIMMLGYGFLDGIAFIGLGLYAVRGNPKGYTIHAIDLVIEMFFRTIISKASVGYNVTRVTLGYHLPKFRPNHRMSKWNTSWYIFRETFRRAWRDAKHDITLNIKDYL</sequence>
<organism evidence="2 3">
    <name type="scientific">Theileria orientalis</name>
    <dbReference type="NCBI Taxonomy" id="68886"/>
    <lineage>
        <taxon>Eukaryota</taxon>
        <taxon>Sar</taxon>
        <taxon>Alveolata</taxon>
        <taxon>Apicomplexa</taxon>
        <taxon>Aconoidasida</taxon>
        <taxon>Piroplasmida</taxon>
        <taxon>Theileriidae</taxon>
        <taxon>Theileria</taxon>
    </lineage>
</organism>
<name>A0A976QU03_THEOR</name>
<proteinExistence type="predicted"/>
<protein>
    <submittedName>
        <fullName evidence="2">Uncharacterized protein</fullName>
    </submittedName>
</protein>